<dbReference type="GO" id="GO:0003676">
    <property type="term" value="F:nucleic acid binding"/>
    <property type="evidence" value="ECO:0007669"/>
    <property type="project" value="InterPro"/>
</dbReference>
<dbReference type="GO" id="GO:0015074">
    <property type="term" value="P:DNA integration"/>
    <property type="evidence" value="ECO:0007669"/>
    <property type="project" value="InterPro"/>
</dbReference>
<gene>
    <name evidence="2" type="ORF">OS493_033858</name>
</gene>
<dbReference type="OrthoDB" id="5983507at2759"/>
<dbReference type="Proteomes" id="UP001163046">
    <property type="component" value="Unassembled WGS sequence"/>
</dbReference>
<protein>
    <recommendedName>
        <fullName evidence="1">Integrase catalytic domain-containing protein</fullName>
    </recommendedName>
</protein>
<dbReference type="PROSITE" id="PS50994">
    <property type="entry name" value="INTEGRASE"/>
    <property type="match status" value="1"/>
</dbReference>
<keyword evidence="3" id="KW-1185">Reference proteome</keyword>
<feature type="domain" description="Integrase catalytic" evidence="1">
    <location>
        <begin position="84"/>
        <end position="170"/>
    </location>
</feature>
<comment type="caution">
    <text evidence="2">The sequence shown here is derived from an EMBL/GenBank/DDBJ whole genome shotgun (WGS) entry which is preliminary data.</text>
</comment>
<evidence type="ECO:0000313" key="3">
    <source>
        <dbReference type="Proteomes" id="UP001163046"/>
    </source>
</evidence>
<dbReference type="PANTHER" id="PTHR46791">
    <property type="entry name" value="EXPRESSED PROTEIN"/>
    <property type="match status" value="1"/>
</dbReference>
<dbReference type="InterPro" id="IPR036397">
    <property type="entry name" value="RNaseH_sf"/>
</dbReference>
<accession>A0A9W9YIZ1</accession>
<evidence type="ECO:0000313" key="2">
    <source>
        <dbReference type="EMBL" id="KAJ7352797.1"/>
    </source>
</evidence>
<dbReference type="InterPro" id="IPR058913">
    <property type="entry name" value="Integrase_dom_put"/>
</dbReference>
<dbReference type="InterPro" id="IPR001584">
    <property type="entry name" value="Integrase_cat-core"/>
</dbReference>
<reference evidence="2" key="1">
    <citation type="submission" date="2023-01" db="EMBL/GenBank/DDBJ databases">
        <title>Genome assembly of the deep-sea coral Lophelia pertusa.</title>
        <authorList>
            <person name="Herrera S."/>
            <person name="Cordes E."/>
        </authorList>
    </citation>
    <scope>NUCLEOTIDE SEQUENCE</scope>
    <source>
        <strain evidence="2">USNM1676648</strain>
        <tissue evidence="2">Polyp</tissue>
    </source>
</reference>
<dbReference type="PANTHER" id="PTHR46791:SF5">
    <property type="entry name" value="CLR5 DOMAIN-CONTAINING PROTEIN-RELATED"/>
    <property type="match status" value="1"/>
</dbReference>
<name>A0A9W9YIZ1_9CNID</name>
<dbReference type="AlphaFoldDB" id="A0A9W9YIZ1"/>
<dbReference type="SUPFAM" id="SSF53098">
    <property type="entry name" value="Ribonuclease H-like"/>
    <property type="match status" value="1"/>
</dbReference>
<dbReference type="Gene3D" id="3.30.420.10">
    <property type="entry name" value="Ribonuclease H-like superfamily/Ribonuclease H"/>
    <property type="match status" value="1"/>
</dbReference>
<dbReference type="Pfam" id="PF24764">
    <property type="entry name" value="rva_4"/>
    <property type="match status" value="1"/>
</dbReference>
<proteinExistence type="predicted"/>
<sequence>MTTKIPRERSTGDKGRPKLDIGRDRLEYFLEKGFKDADIAKMFRASEKTVYRRLQEFGIPVRASYSSTTVRALQIRVTHRRSYNVRVPLSLWHVDGHHKLARWKFVTNGCIDGFSSKIVYLRCNGNNQANTILDLFLEVADVHGLPSRVRSDHGVENVNVAWYMLTHPMV</sequence>
<dbReference type="InterPro" id="IPR012337">
    <property type="entry name" value="RNaseH-like_sf"/>
</dbReference>
<dbReference type="EMBL" id="MU827347">
    <property type="protein sequence ID" value="KAJ7352797.1"/>
    <property type="molecule type" value="Genomic_DNA"/>
</dbReference>
<organism evidence="2 3">
    <name type="scientific">Desmophyllum pertusum</name>
    <dbReference type="NCBI Taxonomy" id="174260"/>
    <lineage>
        <taxon>Eukaryota</taxon>
        <taxon>Metazoa</taxon>
        <taxon>Cnidaria</taxon>
        <taxon>Anthozoa</taxon>
        <taxon>Hexacorallia</taxon>
        <taxon>Scleractinia</taxon>
        <taxon>Caryophylliina</taxon>
        <taxon>Caryophylliidae</taxon>
        <taxon>Desmophyllum</taxon>
    </lineage>
</organism>
<evidence type="ECO:0000259" key="1">
    <source>
        <dbReference type="PROSITE" id="PS50994"/>
    </source>
</evidence>